<accession>A0AAN7U5A7</accession>
<dbReference type="EMBL" id="JAWHQM010000002">
    <property type="protein sequence ID" value="KAK5625600.1"/>
    <property type="molecule type" value="Genomic_DNA"/>
</dbReference>
<protein>
    <submittedName>
        <fullName evidence="1">Uncharacterized protein</fullName>
    </submittedName>
</protein>
<keyword evidence="2" id="KW-1185">Reference proteome</keyword>
<gene>
    <name evidence="1" type="ORF">RRF57_001316</name>
</gene>
<evidence type="ECO:0000313" key="2">
    <source>
        <dbReference type="Proteomes" id="UP001305414"/>
    </source>
</evidence>
<organism evidence="1 2">
    <name type="scientific">Xylaria bambusicola</name>
    <dbReference type="NCBI Taxonomy" id="326684"/>
    <lineage>
        <taxon>Eukaryota</taxon>
        <taxon>Fungi</taxon>
        <taxon>Dikarya</taxon>
        <taxon>Ascomycota</taxon>
        <taxon>Pezizomycotina</taxon>
        <taxon>Sordariomycetes</taxon>
        <taxon>Xylariomycetidae</taxon>
        <taxon>Xylariales</taxon>
        <taxon>Xylariaceae</taxon>
        <taxon>Xylaria</taxon>
    </lineage>
</organism>
<sequence length="202" mass="22674">MLPQTHTQTFAPRLRRYLDAFPAVHVVVSATERIAQYHFRPRTSITNDETVPLINLDREASRSLPRQQRPRRVRIQGRVAVVQTVSVTKSRKTKNGARITHTNVSYSYVRVLQRGRKGSYDGNVQDEGDNIGGYSIEGDRQFHGYGIGGAGNIRRPTDIIGTSSRSTTSTMNTKLSMLRLGMSRLLYSLRGYRKSKGSTGSF</sequence>
<name>A0AAN7U5A7_9PEZI</name>
<comment type="caution">
    <text evidence="1">The sequence shown here is derived from an EMBL/GenBank/DDBJ whole genome shotgun (WGS) entry which is preliminary data.</text>
</comment>
<dbReference type="AlphaFoldDB" id="A0AAN7U5A7"/>
<dbReference type="Proteomes" id="UP001305414">
    <property type="component" value="Unassembled WGS sequence"/>
</dbReference>
<proteinExistence type="predicted"/>
<reference evidence="1 2" key="1">
    <citation type="submission" date="2023-10" db="EMBL/GenBank/DDBJ databases">
        <title>Draft genome sequence of Xylaria bambusicola isolate GMP-LS, the root and basal stem rot pathogen of sugarcane in Indonesia.</title>
        <authorList>
            <person name="Selvaraj P."/>
            <person name="Muralishankar V."/>
            <person name="Muruganantham S."/>
            <person name="Sp S."/>
            <person name="Haryani S."/>
            <person name="Lau K.J.X."/>
            <person name="Naqvi N.I."/>
        </authorList>
    </citation>
    <scope>NUCLEOTIDE SEQUENCE [LARGE SCALE GENOMIC DNA]</scope>
    <source>
        <strain evidence="1">GMP-LS</strain>
    </source>
</reference>
<evidence type="ECO:0000313" key="1">
    <source>
        <dbReference type="EMBL" id="KAK5625600.1"/>
    </source>
</evidence>